<name>R0GAV5_9BRAS</name>
<dbReference type="EMBL" id="KB870807">
    <property type="protein sequence ID" value="EOA32837.1"/>
    <property type="molecule type" value="Genomic_DNA"/>
</dbReference>
<reference evidence="2" key="1">
    <citation type="journal article" date="2013" name="Nat. Genet.">
        <title>The Capsella rubella genome and the genomic consequences of rapid mating system evolution.</title>
        <authorList>
            <person name="Slotte T."/>
            <person name="Hazzouri K.M."/>
            <person name="Agren J.A."/>
            <person name="Koenig D."/>
            <person name="Maumus F."/>
            <person name="Guo Y.L."/>
            <person name="Steige K."/>
            <person name="Platts A.E."/>
            <person name="Escobar J.S."/>
            <person name="Newman L.K."/>
            <person name="Wang W."/>
            <person name="Mandakova T."/>
            <person name="Vello E."/>
            <person name="Smith L.M."/>
            <person name="Henz S.R."/>
            <person name="Steffen J."/>
            <person name="Takuno S."/>
            <person name="Brandvain Y."/>
            <person name="Coop G."/>
            <person name="Andolfatto P."/>
            <person name="Hu T.T."/>
            <person name="Blanchette M."/>
            <person name="Clark R.M."/>
            <person name="Quesneville H."/>
            <person name="Nordborg M."/>
            <person name="Gaut B.S."/>
            <person name="Lysak M.A."/>
            <person name="Jenkins J."/>
            <person name="Grimwood J."/>
            <person name="Chapman J."/>
            <person name="Prochnik S."/>
            <person name="Shu S."/>
            <person name="Rokhsar D."/>
            <person name="Schmutz J."/>
            <person name="Weigel D."/>
            <person name="Wright S.I."/>
        </authorList>
    </citation>
    <scope>NUCLEOTIDE SEQUENCE [LARGE SCALE GENOMIC DNA]</scope>
    <source>
        <strain evidence="2">cv. Monte Gargano</strain>
    </source>
</reference>
<gene>
    <name evidence="1" type="ORF">CARUB_v10016150mg</name>
</gene>
<dbReference type="Proteomes" id="UP000029121">
    <property type="component" value="Unassembled WGS sequence"/>
</dbReference>
<proteinExistence type="predicted"/>
<dbReference type="AlphaFoldDB" id="R0GAV5"/>
<protein>
    <submittedName>
        <fullName evidence="1">Uncharacterized protein</fullName>
    </submittedName>
</protein>
<organism evidence="1 2">
    <name type="scientific">Capsella rubella</name>
    <dbReference type="NCBI Taxonomy" id="81985"/>
    <lineage>
        <taxon>Eukaryota</taxon>
        <taxon>Viridiplantae</taxon>
        <taxon>Streptophyta</taxon>
        <taxon>Embryophyta</taxon>
        <taxon>Tracheophyta</taxon>
        <taxon>Spermatophyta</taxon>
        <taxon>Magnoliopsida</taxon>
        <taxon>eudicotyledons</taxon>
        <taxon>Gunneridae</taxon>
        <taxon>Pentapetalae</taxon>
        <taxon>rosids</taxon>
        <taxon>malvids</taxon>
        <taxon>Brassicales</taxon>
        <taxon>Brassicaceae</taxon>
        <taxon>Camelineae</taxon>
        <taxon>Capsella</taxon>
    </lineage>
</organism>
<keyword evidence="2" id="KW-1185">Reference proteome</keyword>
<evidence type="ECO:0000313" key="1">
    <source>
        <dbReference type="EMBL" id="EOA32837.1"/>
    </source>
</evidence>
<sequence>MQHSNSCCQLVRYALLQSLSYQKISQQYFPFKCSMSSGGTEPESPMLRIDALGAEKSPEQSLTPVCSFKPEPMISLFASLICSSAESVGDA</sequence>
<evidence type="ECO:0000313" key="2">
    <source>
        <dbReference type="Proteomes" id="UP000029121"/>
    </source>
</evidence>
<accession>R0GAV5</accession>